<evidence type="ECO:0000313" key="1">
    <source>
        <dbReference type="EMBL" id="KAI8437555.1"/>
    </source>
</evidence>
<reference evidence="1 2" key="1">
    <citation type="journal article" date="2022" name="Genome Biol. Evol.">
        <title>The Spruce Budworm Genome: Reconstructing the Evolutionary History of Antifreeze Proteins.</title>
        <authorList>
            <person name="Beliveau C."/>
            <person name="Gagne P."/>
            <person name="Picq S."/>
            <person name="Vernygora O."/>
            <person name="Keeling C.I."/>
            <person name="Pinkney K."/>
            <person name="Doucet D."/>
            <person name="Wen F."/>
            <person name="Johnston J.S."/>
            <person name="Maaroufi H."/>
            <person name="Boyle B."/>
            <person name="Laroche J."/>
            <person name="Dewar K."/>
            <person name="Juretic N."/>
            <person name="Blackburn G."/>
            <person name="Nisole A."/>
            <person name="Brunet B."/>
            <person name="Brandao M."/>
            <person name="Lumley L."/>
            <person name="Duan J."/>
            <person name="Quan G."/>
            <person name="Lucarotti C.J."/>
            <person name="Roe A.D."/>
            <person name="Sperling F.A.H."/>
            <person name="Levesque R.C."/>
            <person name="Cusson M."/>
        </authorList>
    </citation>
    <scope>NUCLEOTIDE SEQUENCE [LARGE SCALE GENOMIC DNA]</scope>
    <source>
        <strain evidence="1">Glfc:IPQL:Cfum</strain>
    </source>
</reference>
<proteinExistence type="predicted"/>
<dbReference type="Proteomes" id="UP001064048">
    <property type="component" value="Chromosome 20"/>
</dbReference>
<protein>
    <submittedName>
        <fullName evidence="1">Uncharacterized protein</fullName>
    </submittedName>
</protein>
<accession>A0ACC0KMP8</accession>
<comment type="caution">
    <text evidence="1">The sequence shown here is derived from an EMBL/GenBank/DDBJ whole genome shotgun (WGS) entry which is preliminary data.</text>
</comment>
<name>A0ACC0KMP8_CHOFU</name>
<evidence type="ECO:0000313" key="2">
    <source>
        <dbReference type="Proteomes" id="UP001064048"/>
    </source>
</evidence>
<organism evidence="1 2">
    <name type="scientific">Choristoneura fumiferana</name>
    <name type="common">Spruce budworm moth</name>
    <name type="synonym">Archips fumiferana</name>
    <dbReference type="NCBI Taxonomy" id="7141"/>
    <lineage>
        <taxon>Eukaryota</taxon>
        <taxon>Metazoa</taxon>
        <taxon>Ecdysozoa</taxon>
        <taxon>Arthropoda</taxon>
        <taxon>Hexapoda</taxon>
        <taxon>Insecta</taxon>
        <taxon>Pterygota</taxon>
        <taxon>Neoptera</taxon>
        <taxon>Endopterygota</taxon>
        <taxon>Lepidoptera</taxon>
        <taxon>Glossata</taxon>
        <taxon>Ditrysia</taxon>
        <taxon>Tortricoidea</taxon>
        <taxon>Tortricidae</taxon>
        <taxon>Tortricinae</taxon>
        <taxon>Choristoneura</taxon>
    </lineage>
</organism>
<gene>
    <name evidence="1" type="ORF">MSG28_011853</name>
</gene>
<sequence length="62" mass="6872">MVWKMRFMYPALFGETGVVAGDRGMTSPPVQTRLRGAEQSESERETKTLIRAQSTDLAASHS</sequence>
<keyword evidence="2" id="KW-1185">Reference proteome</keyword>
<dbReference type="EMBL" id="CM046120">
    <property type="protein sequence ID" value="KAI8437555.1"/>
    <property type="molecule type" value="Genomic_DNA"/>
</dbReference>